<evidence type="ECO:0000256" key="1">
    <source>
        <dbReference type="SAM" id="MobiDB-lite"/>
    </source>
</evidence>
<gene>
    <name evidence="2" type="ORF">L596_012920</name>
</gene>
<protein>
    <submittedName>
        <fullName evidence="2">Uncharacterized protein</fullName>
    </submittedName>
</protein>
<dbReference type="Proteomes" id="UP000298663">
    <property type="component" value="Unassembled WGS sequence"/>
</dbReference>
<feature type="region of interest" description="Disordered" evidence="1">
    <location>
        <begin position="1"/>
        <end position="27"/>
    </location>
</feature>
<organism evidence="2 3">
    <name type="scientific">Steinernema carpocapsae</name>
    <name type="common">Entomopathogenic nematode</name>
    <dbReference type="NCBI Taxonomy" id="34508"/>
    <lineage>
        <taxon>Eukaryota</taxon>
        <taxon>Metazoa</taxon>
        <taxon>Ecdysozoa</taxon>
        <taxon>Nematoda</taxon>
        <taxon>Chromadorea</taxon>
        <taxon>Rhabditida</taxon>
        <taxon>Tylenchina</taxon>
        <taxon>Panagrolaimomorpha</taxon>
        <taxon>Strongyloidoidea</taxon>
        <taxon>Steinernematidae</taxon>
        <taxon>Steinernema</taxon>
    </lineage>
</organism>
<dbReference type="AlphaFoldDB" id="A0A4U5NYI2"/>
<name>A0A4U5NYI2_STECR</name>
<sequence length="84" mass="9633">MRAVTVGKPTSPRTKRRTERAKIVTDKKGLQTRLGRSPFLYNCQTAEHRYKQVQNLRAVRTKKISTVTGLEPAIFGSEVRRLIH</sequence>
<evidence type="ECO:0000313" key="2">
    <source>
        <dbReference type="EMBL" id="TKR88719.1"/>
    </source>
</evidence>
<reference evidence="2 3" key="2">
    <citation type="journal article" date="2019" name="G3 (Bethesda)">
        <title>Hybrid Assembly of the Genome of the Entomopathogenic Nematode Steinernema carpocapsae Identifies the X-Chromosome.</title>
        <authorList>
            <person name="Serra L."/>
            <person name="Macchietto M."/>
            <person name="Macias-Munoz A."/>
            <person name="McGill C.J."/>
            <person name="Rodriguez I.M."/>
            <person name="Rodriguez B."/>
            <person name="Murad R."/>
            <person name="Mortazavi A."/>
        </authorList>
    </citation>
    <scope>NUCLEOTIDE SEQUENCE [LARGE SCALE GENOMIC DNA]</scope>
    <source>
        <strain evidence="2 3">ALL</strain>
    </source>
</reference>
<comment type="caution">
    <text evidence="2">The sequence shown here is derived from an EMBL/GenBank/DDBJ whole genome shotgun (WGS) entry which is preliminary data.</text>
</comment>
<keyword evidence="3" id="KW-1185">Reference proteome</keyword>
<reference evidence="2 3" key="1">
    <citation type="journal article" date="2015" name="Genome Biol.">
        <title>Comparative genomics of Steinernema reveals deeply conserved gene regulatory networks.</title>
        <authorList>
            <person name="Dillman A.R."/>
            <person name="Macchietto M."/>
            <person name="Porter C.F."/>
            <person name="Rogers A."/>
            <person name="Williams B."/>
            <person name="Antoshechkin I."/>
            <person name="Lee M.M."/>
            <person name="Goodwin Z."/>
            <person name="Lu X."/>
            <person name="Lewis E.E."/>
            <person name="Goodrich-Blair H."/>
            <person name="Stock S.P."/>
            <person name="Adams B.J."/>
            <person name="Sternberg P.W."/>
            <person name="Mortazavi A."/>
        </authorList>
    </citation>
    <scope>NUCLEOTIDE SEQUENCE [LARGE SCALE GENOMIC DNA]</scope>
    <source>
        <strain evidence="2 3">ALL</strain>
    </source>
</reference>
<proteinExistence type="predicted"/>
<evidence type="ECO:0000313" key="3">
    <source>
        <dbReference type="Proteomes" id="UP000298663"/>
    </source>
</evidence>
<dbReference type="EMBL" id="AZBU02000003">
    <property type="protein sequence ID" value="TKR88719.1"/>
    <property type="molecule type" value="Genomic_DNA"/>
</dbReference>
<accession>A0A4U5NYI2</accession>